<evidence type="ECO:0000313" key="2">
    <source>
        <dbReference type="EMBL" id="KAJ1099420.1"/>
    </source>
</evidence>
<keyword evidence="3" id="KW-1185">Reference proteome</keyword>
<feature type="region of interest" description="Disordered" evidence="1">
    <location>
        <begin position="1"/>
        <end position="41"/>
    </location>
</feature>
<sequence>MPSQWYETRQRAHQHDNNNKKIDKYAKQKVPRNEAGAAGGASELEGAAQMVTLLQAIGDLKVTMEGKMGELKVDLAFMRQDL</sequence>
<protein>
    <submittedName>
        <fullName evidence="2">Uncharacterized protein</fullName>
    </submittedName>
</protein>
<proteinExistence type="predicted"/>
<reference evidence="2" key="1">
    <citation type="journal article" date="2022" name="bioRxiv">
        <title>Sequencing and chromosome-scale assembly of the giantPleurodeles waltlgenome.</title>
        <authorList>
            <person name="Brown T."/>
            <person name="Elewa A."/>
            <person name="Iarovenko S."/>
            <person name="Subramanian E."/>
            <person name="Araus A.J."/>
            <person name="Petzold A."/>
            <person name="Susuki M."/>
            <person name="Suzuki K.-i.T."/>
            <person name="Hayashi T."/>
            <person name="Toyoda A."/>
            <person name="Oliveira C."/>
            <person name="Osipova E."/>
            <person name="Leigh N.D."/>
            <person name="Simon A."/>
            <person name="Yun M.H."/>
        </authorList>
    </citation>
    <scope>NUCLEOTIDE SEQUENCE</scope>
    <source>
        <strain evidence="2">20211129_DDA</strain>
        <tissue evidence="2">Liver</tissue>
    </source>
</reference>
<accession>A0AAV7M6J4</accession>
<comment type="caution">
    <text evidence="2">The sequence shown here is derived from an EMBL/GenBank/DDBJ whole genome shotgun (WGS) entry which is preliminary data.</text>
</comment>
<organism evidence="2 3">
    <name type="scientific">Pleurodeles waltl</name>
    <name type="common">Iberian ribbed newt</name>
    <dbReference type="NCBI Taxonomy" id="8319"/>
    <lineage>
        <taxon>Eukaryota</taxon>
        <taxon>Metazoa</taxon>
        <taxon>Chordata</taxon>
        <taxon>Craniata</taxon>
        <taxon>Vertebrata</taxon>
        <taxon>Euteleostomi</taxon>
        <taxon>Amphibia</taxon>
        <taxon>Batrachia</taxon>
        <taxon>Caudata</taxon>
        <taxon>Salamandroidea</taxon>
        <taxon>Salamandridae</taxon>
        <taxon>Pleurodelinae</taxon>
        <taxon>Pleurodeles</taxon>
    </lineage>
</organism>
<name>A0AAV7M6J4_PLEWA</name>
<gene>
    <name evidence="2" type="ORF">NDU88_004521</name>
</gene>
<feature type="compositionally biased region" description="Basic and acidic residues" evidence="1">
    <location>
        <begin position="8"/>
        <end position="26"/>
    </location>
</feature>
<dbReference type="Proteomes" id="UP001066276">
    <property type="component" value="Chromosome 10"/>
</dbReference>
<evidence type="ECO:0000313" key="3">
    <source>
        <dbReference type="Proteomes" id="UP001066276"/>
    </source>
</evidence>
<dbReference type="AlphaFoldDB" id="A0AAV7M6J4"/>
<evidence type="ECO:0000256" key="1">
    <source>
        <dbReference type="SAM" id="MobiDB-lite"/>
    </source>
</evidence>
<dbReference type="EMBL" id="JANPWB010000014">
    <property type="protein sequence ID" value="KAJ1099420.1"/>
    <property type="molecule type" value="Genomic_DNA"/>
</dbReference>